<dbReference type="InterPro" id="IPR027417">
    <property type="entry name" value="P-loop_NTPase"/>
</dbReference>
<name>A0A1S2VEA9_9BACT</name>
<dbReference type="Pfam" id="PF10088">
    <property type="entry name" value="DUF2326"/>
    <property type="match status" value="1"/>
</dbReference>
<sequence>MKLNRIYANKNFKPVKFNPGFNVVLAKVSKKLDRNKDSHNLGKSTLISVIDFLLLKKITKKESIFLKYDHFKEHVFFLEIELNSGFYLTIRRSVADHNRIAFKRSLSSQNFQDELFWDYTDIPLSRAKKILDDSLQFDVLVNWDYRKSLTYFLRSQRDYHDVFRLNKFLKGKDAEWKPLIFELLGFNGNALKERYAYYEQKQNIDNLVISINKELSFRSGEADRIRGVIQLRKDEYQELQAQVDEFNFYNSDRKYNEELVNRIEEEVTKLNQEEYEITYQIKKIEDSLEKKLTFDLDSVNKIFKEVSILLPDMLVRKYEELVEFNKSITKERSKYLIDQLNNFKTRLKEVRLKLTELNTRRSSILSVLSSEDSFYKFKQYQIGLSRLEGEISRLEEQLKNLKNIDVLSSKSVVLSDKVHEKEKEVQAQLDESPSRYTDIRKYFNSTFKSIFSVPALIFIKMNNVGNVEFEAEVSKRNELEVTAEGQGFTYEKLLCICFDIAILIAYSSNSFFKFVYHDGALEGLDNRKRLNYLETVQQYCKEFNIQYIFSAIEEDIPSQILDGLNKEEICVELDDTGDHGKLFEFSF</sequence>
<feature type="coiled-coil region" evidence="1">
    <location>
        <begin position="340"/>
        <end position="404"/>
    </location>
</feature>
<dbReference type="Proteomes" id="UP000181790">
    <property type="component" value="Unassembled WGS sequence"/>
</dbReference>
<keyword evidence="4" id="KW-1185">Reference proteome</keyword>
<reference evidence="3 4" key="1">
    <citation type="submission" date="2016-10" db="EMBL/GenBank/DDBJ databases">
        <title>Arsenicibacter rosenii gen. nov., sp. nov., an efficient arsenic-methylating bacterium isolated from an arsenic-contaminated paddy soil.</title>
        <authorList>
            <person name="Huang K."/>
        </authorList>
    </citation>
    <scope>NUCLEOTIDE SEQUENCE [LARGE SCALE GENOMIC DNA]</scope>
    <source>
        <strain evidence="3 4">SM-1</strain>
    </source>
</reference>
<dbReference type="EMBL" id="MORL01000020">
    <property type="protein sequence ID" value="OIN56615.1"/>
    <property type="molecule type" value="Genomic_DNA"/>
</dbReference>
<dbReference type="InterPro" id="IPR018760">
    <property type="entry name" value="DUF2326"/>
</dbReference>
<organism evidence="3 4">
    <name type="scientific">Arsenicibacter rosenii</name>
    <dbReference type="NCBI Taxonomy" id="1750698"/>
    <lineage>
        <taxon>Bacteria</taxon>
        <taxon>Pseudomonadati</taxon>
        <taxon>Bacteroidota</taxon>
        <taxon>Cytophagia</taxon>
        <taxon>Cytophagales</taxon>
        <taxon>Spirosomataceae</taxon>
        <taxon>Arsenicibacter</taxon>
    </lineage>
</organism>
<evidence type="ECO:0000256" key="1">
    <source>
        <dbReference type="SAM" id="Coils"/>
    </source>
</evidence>
<protein>
    <recommendedName>
        <fullName evidence="2">DUF2326 domain-containing protein</fullName>
    </recommendedName>
</protein>
<gene>
    <name evidence="3" type="ORF">BLX24_23580</name>
</gene>
<evidence type="ECO:0000259" key="2">
    <source>
        <dbReference type="Pfam" id="PF10088"/>
    </source>
</evidence>
<proteinExistence type="predicted"/>
<dbReference type="AlphaFoldDB" id="A0A1S2VEA9"/>
<comment type="caution">
    <text evidence="3">The sequence shown here is derived from an EMBL/GenBank/DDBJ whole genome shotgun (WGS) entry which is preliminary data.</text>
</comment>
<dbReference type="OrthoDB" id="5140926at2"/>
<evidence type="ECO:0000313" key="4">
    <source>
        <dbReference type="Proteomes" id="UP000181790"/>
    </source>
</evidence>
<feature type="domain" description="DUF2326" evidence="2">
    <location>
        <begin position="453"/>
        <end position="587"/>
    </location>
</feature>
<evidence type="ECO:0000313" key="3">
    <source>
        <dbReference type="EMBL" id="OIN56615.1"/>
    </source>
</evidence>
<dbReference type="Gene3D" id="3.40.50.300">
    <property type="entry name" value="P-loop containing nucleotide triphosphate hydrolases"/>
    <property type="match status" value="1"/>
</dbReference>
<keyword evidence="1" id="KW-0175">Coiled coil</keyword>
<dbReference type="RefSeq" id="WP_071505687.1">
    <property type="nucleotide sequence ID" value="NZ_MORL01000020.1"/>
</dbReference>
<accession>A0A1S2VEA9</accession>